<protein>
    <recommendedName>
        <fullName evidence="4 8">Signal peptidase I</fullName>
        <ecNumber evidence="4 8">3.4.21.89</ecNumber>
    </recommendedName>
</protein>
<dbReference type="RefSeq" id="WP_142504830.1">
    <property type="nucleotide sequence ID" value="NZ_FXTI01000003.1"/>
</dbReference>
<dbReference type="SUPFAM" id="SSF51306">
    <property type="entry name" value="LexA/Signal peptidase"/>
    <property type="match status" value="1"/>
</dbReference>
<evidence type="ECO:0000313" key="11">
    <source>
        <dbReference type="EMBL" id="SMO53087.1"/>
    </source>
</evidence>
<evidence type="ECO:0000313" key="12">
    <source>
        <dbReference type="Proteomes" id="UP000315636"/>
    </source>
</evidence>
<dbReference type="InterPro" id="IPR019757">
    <property type="entry name" value="Pept_S26A_signal_pept_1_Lys-AS"/>
</dbReference>
<comment type="similarity">
    <text evidence="3 9">Belongs to the peptidase S26 family.</text>
</comment>
<evidence type="ECO:0000256" key="6">
    <source>
        <dbReference type="ARBA" id="ARBA00022801"/>
    </source>
</evidence>
<dbReference type="EMBL" id="FXTI01000003">
    <property type="protein sequence ID" value="SMO53087.1"/>
    <property type="molecule type" value="Genomic_DNA"/>
</dbReference>
<evidence type="ECO:0000256" key="4">
    <source>
        <dbReference type="ARBA" id="ARBA00013208"/>
    </source>
</evidence>
<reference evidence="11 12" key="1">
    <citation type="submission" date="2017-05" db="EMBL/GenBank/DDBJ databases">
        <authorList>
            <person name="Varghese N."/>
            <person name="Submissions S."/>
        </authorList>
    </citation>
    <scope>NUCLEOTIDE SEQUENCE [LARGE SCALE GENOMIC DNA]</scope>
    <source>
        <strain evidence="11 12">DSM 45474</strain>
    </source>
</reference>
<organism evidence="11 12">
    <name type="scientific">Melghirimyces algeriensis</name>
    <dbReference type="NCBI Taxonomy" id="910412"/>
    <lineage>
        <taxon>Bacteria</taxon>
        <taxon>Bacillati</taxon>
        <taxon>Bacillota</taxon>
        <taxon>Bacilli</taxon>
        <taxon>Bacillales</taxon>
        <taxon>Thermoactinomycetaceae</taxon>
        <taxon>Melghirimyces</taxon>
    </lineage>
</organism>
<dbReference type="GO" id="GO:0004252">
    <property type="term" value="F:serine-type endopeptidase activity"/>
    <property type="evidence" value="ECO:0007669"/>
    <property type="project" value="InterPro"/>
</dbReference>
<keyword evidence="12" id="KW-1185">Reference proteome</keyword>
<dbReference type="Proteomes" id="UP000315636">
    <property type="component" value="Unassembled WGS sequence"/>
</dbReference>
<name>A0A521C0W1_9BACL</name>
<evidence type="ECO:0000256" key="3">
    <source>
        <dbReference type="ARBA" id="ARBA00009370"/>
    </source>
</evidence>
<dbReference type="PROSITE" id="PS00501">
    <property type="entry name" value="SPASE_I_1"/>
    <property type="match status" value="1"/>
</dbReference>
<evidence type="ECO:0000256" key="5">
    <source>
        <dbReference type="ARBA" id="ARBA00022670"/>
    </source>
</evidence>
<comment type="catalytic activity">
    <reaction evidence="1 8">
        <text>Cleavage of hydrophobic, N-terminal signal or leader sequences from secreted and periplasmic proteins.</text>
        <dbReference type="EC" id="3.4.21.89"/>
    </reaction>
</comment>
<dbReference type="Gene3D" id="2.10.109.10">
    <property type="entry name" value="Umud Fragment, subunit A"/>
    <property type="match status" value="1"/>
</dbReference>
<evidence type="ECO:0000256" key="9">
    <source>
        <dbReference type="RuleBase" id="RU362042"/>
    </source>
</evidence>
<keyword evidence="8" id="KW-0472">Membrane</keyword>
<evidence type="ECO:0000256" key="8">
    <source>
        <dbReference type="RuleBase" id="RU003993"/>
    </source>
</evidence>
<dbReference type="CDD" id="cd06530">
    <property type="entry name" value="S26_SPase_I"/>
    <property type="match status" value="1"/>
</dbReference>
<dbReference type="EC" id="3.4.21.89" evidence="4 8"/>
<evidence type="ECO:0000256" key="1">
    <source>
        <dbReference type="ARBA" id="ARBA00000677"/>
    </source>
</evidence>
<dbReference type="InterPro" id="IPR019758">
    <property type="entry name" value="Pept_S26A_signal_pept_1_CS"/>
</dbReference>
<evidence type="ECO:0000256" key="2">
    <source>
        <dbReference type="ARBA" id="ARBA00004401"/>
    </source>
</evidence>
<keyword evidence="5 8" id="KW-0645">Protease</keyword>
<feature type="domain" description="Peptidase S26" evidence="10">
    <location>
        <begin position="8"/>
        <end position="187"/>
    </location>
</feature>
<feature type="active site" evidence="7">
    <location>
        <position position="38"/>
    </location>
</feature>
<feature type="active site" evidence="7">
    <location>
        <position position="105"/>
    </location>
</feature>
<dbReference type="GO" id="GO:0005886">
    <property type="term" value="C:plasma membrane"/>
    <property type="evidence" value="ECO:0007669"/>
    <property type="project" value="UniProtKB-SubCell"/>
</dbReference>
<keyword evidence="6 8" id="KW-0378">Hydrolase</keyword>
<dbReference type="PANTHER" id="PTHR43390">
    <property type="entry name" value="SIGNAL PEPTIDASE I"/>
    <property type="match status" value="1"/>
</dbReference>
<accession>A0A521C0W1</accession>
<dbReference type="OrthoDB" id="9802919at2"/>
<proteinExistence type="inferred from homology"/>
<keyword evidence="8" id="KW-0812">Transmembrane</keyword>
<dbReference type="GO" id="GO:0009003">
    <property type="term" value="F:signal peptidase activity"/>
    <property type="evidence" value="ECO:0007669"/>
    <property type="project" value="UniProtKB-EC"/>
</dbReference>
<keyword evidence="8" id="KW-1133">Transmembrane helix</keyword>
<dbReference type="NCBIfam" id="TIGR02227">
    <property type="entry name" value="sigpep_I_bact"/>
    <property type="match status" value="1"/>
</dbReference>
<dbReference type="InterPro" id="IPR000223">
    <property type="entry name" value="Pept_S26A_signal_pept_1"/>
</dbReference>
<dbReference type="InterPro" id="IPR019533">
    <property type="entry name" value="Peptidase_S26"/>
</dbReference>
<dbReference type="AlphaFoldDB" id="A0A521C0W1"/>
<dbReference type="PRINTS" id="PR00727">
    <property type="entry name" value="LEADERPTASE"/>
</dbReference>
<evidence type="ECO:0000256" key="7">
    <source>
        <dbReference type="PIRSR" id="PIRSR600223-1"/>
    </source>
</evidence>
<sequence length="195" mass="22121">MRLIRTIVHWLTTLLIAAGLSMVITTFLIEPAEVHGNSMQPTLQDNNYIMISKLSHTLGEVPDYGDIVVIDSNIDQDRSLMQEFQEGSLYRLITGQEKAHNRWLKRVIGKPGDTLEFKNQIVYRNGKPLKESYTKDGTTSPPSNEKWKKVTIPEGHVFVMGDNRLNSSDSRVIGPVPIDHVLGKMVLQLESWPFH</sequence>
<dbReference type="InterPro" id="IPR019756">
    <property type="entry name" value="Pept_S26A_signal_pept_1_Ser-AS"/>
</dbReference>
<evidence type="ECO:0000259" key="10">
    <source>
        <dbReference type="Pfam" id="PF10502"/>
    </source>
</evidence>
<dbReference type="PROSITE" id="PS00760">
    <property type="entry name" value="SPASE_I_2"/>
    <property type="match status" value="1"/>
</dbReference>
<comment type="subcellular location">
    <subcellularLocation>
        <location evidence="2">Cell membrane</location>
        <topology evidence="2">Single-pass type II membrane protein</topology>
    </subcellularLocation>
    <subcellularLocation>
        <location evidence="9">Membrane</location>
        <topology evidence="9">Single-pass type II membrane protein</topology>
    </subcellularLocation>
</comment>
<feature type="transmembrane region" description="Helical" evidence="8">
    <location>
        <begin position="7"/>
        <end position="29"/>
    </location>
</feature>
<dbReference type="GO" id="GO:0006465">
    <property type="term" value="P:signal peptide processing"/>
    <property type="evidence" value="ECO:0007669"/>
    <property type="project" value="InterPro"/>
</dbReference>
<dbReference type="Pfam" id="PF10502">
    <property type="entry name" value="Peptidase_S26"/>
    <property type="match status" value="1"/>
</dbReference>
<dbReference type="InterPro" id="IPR036286">
    <property type="entry name" value="LexA/Signal_pep-like_sf"/>
</dbReference>
<dbReference type="PANTHER" id="PTHR43390:SF1">
    <property type="entry name" value="CHLOROPLAST PROCESSING PEPTIDASE"/>
    <property type="match status" value="1"/>
</dbReference>
<dbReference type="PROSITE" id="PS00761">
    <property type="entry name" value="SPASE_I_3"/>
    <property type="match status" value="1"/>
</dbReference>
<gene>
    <name evidence="11" type="ORF">SAMN06264849_10357</name>
</gene>